<proteinExistence type="predicted"/>
<gene>
    <name evidence="3" type="ORF">DX130_14505</name>
</gene>
<organism evidence="3 4">
    <name type="scientific">Paenibacillus paeoniae</name>
    <dbReference type="NCBI Taxonomy" id="2292705"/>
    <lineage>
        <taxon>Bacteria</taxon>
        <taxon>Bacillati</taxon>
        <taxon>Bacillota</taxon>
        <taxon>Bacilli</taxon>
        <taxon>Bacillales</taxon>
        <taxon>Paenibacillaceae</taxon>
        <taxon>Paenibacillus</taxon>
    </lineage>
</organism>
<dbReference type="PANTHER" id="PTHR40590:SF1">
    <property type="entry name" value="CYTOPLASMIC PROTEIN"/>
    <property type="match status" value="1"/>
</dbReference>
<dbReference type="Gene3D" id="3.30.457.10">
    <property type="entry name" value="Copper amine oxidase-like, N-terminal domain"/>
    <property type="match status" value="1"/>
</dbReference>
<dbReference type="Pfam" id="PF01963">
    <property type="entry name" value="TraB_PrgY_gumN"/>
    <property type="match status" value="1"/>
</dbReference>
<feature type="signal peptide" evidence="1">
    <location>
        <begin position="1"/>
        <end position="23"/>
    </location>
</feature>
<dbReference type="InterPro" id="IPR047111">
    <property type="entry name" value="YbaP-like"/>
</dbReference>
<dbReference type="CDD" id="cd14789">
    <property type="entry name" value="Tiki"/>
    <property type="match status" value="1"/>
</dbReference>
<dbReference type="EMBL" id="QUBQ01000002">
    <property type="protein sequence ID" value="REK74864.1"/>
    <property type="molecule type" value="Genomic_DNA"/>
</dbReference>
<dbReference type="InterPro" id="IPR012854">
    <property type="entry name" value="Cu_amine_oxidase-like_N"/>
</dbReference>
<keyword evidence="4" id="KW-1185">Reference proteome</keyword>
<reference evidence="3 4" key="1">
    <citation type="submission" date="2018-08" db="EMBL/GenBank/DDBJ databases">
        <title>Paenibacillus sp. M4BSY-1, whole genome shotgun sequence.</title>
        <authorList>
            <person name="Tuo L."/>
        </authorList>
    </citation>
    <scope>NUCLEOTIDE SEQUENCE [LARGE SCALE GENOMIC DNA]</scope>
    <source>
        <strain evidence="3 4">M4BSY-1</strain>
    </source>
</reference>
<evidence type="ECO:0000259" key="2">
    <source>
        <dbReference type="Pfam" id="PF07833"/>
    </source>
</evidence>
<comment type="caution">
    <text evidence="3">The sequence shown here is derived from an EMBL/GenBank/DDBJ whole genome shotgun (WGS) entry which is preliminary data.</text>
</comment>
<sequence length="415" mass="46996">MKKFISILIAIVMALSFATGTQAASNPLSIWVDGEQVQFGSNTPIVEKGTTLVPVRMLLEKLSFKIDWNEENRVVTATSTNPRNQAIISLQIDHTTAYVNSQPQQLAVAPKIQNKATYVPLRFIVEATGYEIDWNDAERKISIDTIQESRGFMWKVEKGGNTVYMLGSIHVANEAMYPLRDEIMDAFMEADHLALEIDFTSEENISDFLNSISTYNDGTTLQNHISAKTYQYVVELLTDLGYPTYALDQFKPWYASMLLDAERREDSEYKSELGIDDYFMKLAEKSKLPIIGLESSKSQLNMLNNFSDRIQEEMLFGSIVSFYVEEEPVKDLSDMWIDGNLDMLTDMAVQTQKSDAEYYKAMLQDRNVLMAEKIDAFLSGDKSETYFVVVGALHMVGEHGLVPLLEQKGYTVTRV</sequence>
<dbReference type="PANTHER" id="PTHR40590">
    <property type="entry name" value="CYTOPLASMIC PROTEIN-RELATED"/>
    <property type="match status" value="1"/>
</dbReference>
<dbReference type="OrthoDB" id="357294at2"/>
<dbReference type="InterPro" id="IPR036582">
    <property type="entry name" value="Mao_N_sf"/>
</dbReference>
<evidence type="ECO:0000313" key="3">
    <source>
        <dbReference type="EMBL" id="REK74864.1"/>
    </source>
</evidence>
<keyword evidence="1" id="KW-0732">Signal</keyword>
<dbReference type="InterPro" id="IPR002816">
    <property type="entry name" value="TraB/PrgY/GumN_fam"/>
</dbReference>
<dbReference type="AlphaFoldDB" id="A0A371PG84"/>
<evidence type="ECO:0000313" key="4">
    <source>
        <dbReference type="Proteomes" id="UP000261905"/>
    </source>
</evidence>
<dbReference type="SUPFAM" id="SSF55383">
    <property type="entry name" value="Copper amine oxidase, domain N"/>
    <property type="match status" value="1"/>
</dbReference>
<dbReference type="Pfam" id="PF07833">
    <property type="entry name" value="Cu_amine_oxidN1"/>
    <property type="match status" value="1"/>
</dbReference>
<evidence type="ECO:0000256" key="1">
    <source>
        <dbReference type="SAM" id="SignalP"/>
    </source>
</evidence>
<protein>
    <recommendedName>
        <fullName evidence="2">Copper amine oxidase-like N-terminal domain-containing protein</fullName>
    </recommendedName>
</protein>
<name>A0A371PG84_9BACL</name>
<accession>A0A371PG84</accession>
<dbReference type="RefSeq" id="WP_116046549.1">
    <property type="nucleotide sequence ID" value="NZ_QUBQ01000002.1"/>
</dbReference>
<feature type="domain" description="Copper amine oxidase-like N-terminal" evidence="2">
    <location>
        <begin position="32"/>
        <end position="143"/>
    </location>
</feature>
<dbReference type="Proteomes" id="UP000261905">
    <property type="component" value="Unassembled WGS sequence"/>
</dbReference>
<feature type="chain" id="PRO_5016680898" description="Copper amine oxidase-like N-terminal domain-containing protein" evidence="1">
    <location>
        <begin position="24"/>
        <end position="415"/>
    </location>
</feature>